<evidence type="ECO:0000256" key="7">
    <source>
        <dbReference type="HAMAP-Rule" id="MF_01161"/>
    </source>
</evidence>
<proteinExistence type="inferred from homology"/>
<dbReference type="GO" id="GO:0032267">
    <property type="term" value="F:tRNA(Ile)-lysidine synthase activity"/>
    <property type="evidence" value="ECO:0007669"/>
    <property type="project" value="UniProtKB-EC"/>
</dbReference>
<dbReference type="GO" id="GO:0006400">
    <property type="term" value="P:tRNA modification"/>
    <property type="evidence" value="ECO:0007669"/>
    <property type="project" value="UniProtKB-UniRule"/>
</dbReference>
<feature type="domain" description="tRNA(Ile)-lysidine/2-thiocytidine synthase N-terminal" evidence="8">
    <location>
        <begin position="33"/>
        <end position="196"/>
    </location>
</feature>
<evidence type="ECO:0000313" key="12">
    <source>
        <dbReference type="Proteomes" id="UP000249264"/>
    </source>
</evidence>
<comment type="similarity">
    <text evidence="7">Belongs to the tRNA(Ile)-lysidine synthase family.</text>
</comment>
<organism evidence="11 12">
    <name type="scientific">Corynebacterium minutissimum</name>
    <dbReference type="NCBI Taxonomy" id="38301"/>
    <lineage>
        <taxon>Bacteria</taxon>
        <taxon>Bacillati</taxon>
        <taxon>Actinomycetota</taxon>
        <taxon>Actinomycetes</taxon>
        <taxon>Mycobacteriales</taxon>
        <taxon>Corynebacteriaceae</taxon>
        <taxon>Corynebacterium</taxon>
    </lineage>
</organism>
<dbReference type="Pfam" id="PF09179">
    <property type="entry name" value="TilS"/>
    <property type="match status" value="1"/>
</dbReference>
<keyword evidence="13" id="KW-1185">Reference proteome</keyword>
<dbReference type="RefSeq" id="WP_039676640.1">
    <property type="nucleotide sequence ID" value="NZ_CP065689.1"/>
</dbReference>
<evidence type="ECO:0000313" key="13">
    <source>
        <dbReference type="Proteomes" id="UP000594905"/>
    </source>
</evidence>
<evidence type="ECO:0000259" key="8">
    <source>
        <dbReference type="Pfam" id="PF01171"/>
    </source>
</evidence>
<dbReference type="EMBL" id="LS483460">
    <property type="protein sequence ID" value="SQH98538.1"/>
    <property type="molecule type" value="Genomic_DNA"/>
</dbReference>
<dbReference type="HAMAP" id="MF_01161">
    <property type="entry name" value="tRNA_Ile_lys_synt"/>
    <property type="match status" value="1"/>
</dbReference>
<dbReference type="EC" id="6.3.4.19" evidence="7"/>
<reference evidence="10 13" key="2">
    <citation type="submission" date="2020-12" db="EMBL/GenBank/DDBJ databases">
        <title>FDA dAtabase for Regulatory Grade micrObial Sequences (FDA-ARGOS): Supporting development and validation of Infectious Disease Dx tests.</title>
        <authorList>
            <person name="Sproer C."/>
            <person name="Gronow S."/>
            <person name="Severitt S."/>
            <person name="Schroder I."/>
            <person name="Tallon L."/>
            <person name="Sadzewicz L."/>
            <person name="Zhao X."/>
            <person name="Boylan J."/>
            <person name="Ott S."/>
            <person name="Bowen H."/>
            <person name="Vavikolanu K."/>
            <person name="Mehta A."/>
            <person name="Aluvathingal J."/>
            <person name="Nadendla S."/>
            <person name="Lowell S."/>
            <person name="Myers T."/>
            <person name="Yan Y."/>
            <person name="Sichtig H."/>
        </authorList>
    </citation>
    <scope>NUCLEOTIDE SEQUENCE [LARGE SCALE GENOMIC DNA]</scope>
    <source>
        <strain evidence="10 13">FDAARGOS_894</strain>
    </source>
</reference>
<dbReference type="Proteomes" id="UP000594905">
    <property type="component" value="Chromosome"/>
</dbReference>
<dbReference type="GeneID" id="70782266"/>
<dbReference type="GO" id="GO:0005524">
    <property type="term" value="F:ATP binding"/>
    <property type="evidence" value="ECO:0007669"/>
    <property type="project" value="UniProtKB-UniRule"/>
</dbReference>
<keyword evidence="5 7" id="KW-0067">ATP-binding</keyword>
<evidence type="ECO:0000259" key="9">
    <source>
        <dbReference type="Pfam" id="PF09179"/>
    </source>
</evidence>
<name>A0A2X4RHQ5_9CORY</name>
<evidence type="ECO:0000256" key="4">
    <source>
        <dbReference type="ARBA" id="ARBA00022741"/>
    </source>
</evidence>
<accession>A0A2X4RHQ5</accession>
<feature type="binding site" evidence="7">
    <location>
        <begin position="38"/>
        <end position="43"/>
    </location>
    <ligand>
        <name>ATP</name>
        <dbReference type="ChEBI" id="CHEBI:30616"/>
    </ligand>
</feature>
<evidence type="ECO:0000256" key="6">
    <source>
        <dbReference type="ARBA" id="ARBA00048539"/>
    </source>
</evidence>
<dbReference type="Gene3D" id="3.40.50.620">
    <property type="entry name" value="HUPs"/>
    <property type="match status" value="1"/>
</dbReference>
<dbReference type="KEGG" id="cmin:NCTC10288_00323"/>
<keyword evidence="2 7" id="KW-0436">Ligase</keyword>
<dbReference type="InterPro" id="IPR011063">
    <property type="entry name" value="TilS/TtcA_N"/>
</dbReference>
<comment type="subcellular location">
    <subcellularLocation>
        <location evidence="7">Cytoplasm</location>
    </subcellularLocation>
</comment>
<evidence type="ECO:0000313" key="11">
    <source>
        <dbReference type="EMBL" id="SQH98538.1"/>
    </source>
</evidence>
<keyword evidence="1 7" id="KW-0963">Cytoplasm</keyword>
<dbReference type="AlphaFoldDB" id="A0A2X4RHQ5"/>
<dbReference type="PANTHER" id="PTHR43033">
    <property type="entry name" value="TRNA(ILE)-LYSIDINE SYNTHASE-RELATED"/>
    <property type="match status" value="1"/>
</dbReference>
<dbReference type="InterPro" id="IPR014729">
    <property type="entry name" value="Rossmann-like_a/b/a_fold"/>
</dbReference>
<evidence type="ECO:0000256" key="1">
    <source>
        <dbReference type="ARBA" id="ARBA00022490"/>
    </source>
</evidence>
<comment type="function">
    <text evidence="7">Ligates lysine onto the cytidine present at position 34 of the AUA codon-specific tRNA(Ile) that contains the anticodon CAU, in an ATP-dependent manner. Cytidine is converted to lysidine, thus changing the amino acid specificity of the tRNA from methionine to isoleucine.</text>
</comment>
<evidence type="ECO:0000256" key="5">
    <source>
        <dbReference type="ARBA" id="ARBA00022840"/>
    </source>
</evidence>
<dbReference type="SUPFAM" id="SSF52402">
    <property type="entry name" value="Adenine nucleotide alpha hydrolases-like"/>
    <property type="match status" value="1"/>
</dbReference>
<dbReference type="EMBL" id="CP065689">
    <property type="protein sequence ID" value="QPS59704.1"/>
    <property type="molecule type" value="Genomic_DNA"/>
</dbReference>
<dbReference type="OrthoDB" id="5244702at2"/>
<dbReference type="GO" id="GO:0005737">
    <property type="term" value="C:cytoplasm"/>
    <property type="evidence" value="ECO:0007669"/>
    <property type="project" value="UniProtKB-SubCell"/>
</dbReference>
<evidence type="ECO:0000313" key="10">
    <source>
        <dbReference type="EMBL" id="QPS59704.1"/>
    </source>
</evidence>
<comment type="domain">
    <text evidence="7">The N-terminal region contains the highly conserved SGGXDS motif, predicted to be a P-loop motif involved in ATP binding.</text>
</comment>
<dbReference type="Pfam" id="PF01171">
    <property type="entry name" value="ATP_bind_3"/>
    <property type="match status" value="1"/>
</dbReference>
<evidence type="ECO:0000256" key="3">
    <source>
        <dbReference type="ARBA" id="ARBA00022694"/>
    </source>
</evidence>
<dbReference type="STRING" id="38301.NX84_11340"/>
<comment type="catalytic activity">
    <reaction evidence="6 7">
        <text>cytidine(34) in tRNA(Ile2) + L-lysine + ATP = lysidine(34) in tRNA(Ile2) + AMP + diphosphate + H(+)</text>
        <dbReference type="Rhea" id="RHEA:43744"/>
        <dbReference type="Rhea" id="RHEA-COMP:10625"/>
        <dbReference type="Rhea" id="RHEA-COMP:10670"/>
        <dbReference type="ChEBI" id="CHEBI:15378"/>
        <dbReference type="ChEBI" id="CHEBI:30616"/>
        <dbReference type="ChEBI" id="CHEBI:32551"/>
        <dbReference type="ChEBI" id="CHEBI:33019"/>
        <dbReference type="ChEBI" id="CHEBI:82748"/>
        <dbReference type="ChEBI" id="CHEBI:83665"/>
        <dbReference type="ChEBI" id="CHEBI:456215"/>
        <dbReference type="EC" id="6.3.4.19"/>
    </reaction>
</comment>
<gene>
    <name evidence="11" type="primary">mesJ</name>
    <name evidence="7 10" type="synonym">tilS</name>
    <name evidence="10" type="ORF">I6G51_00305</name>
    <name evidence="11" type="ORF">NCTC10288_00323</name>
</gene>
<keyword evidence="4 7" id="KW-0547">Nucleotide-binding</keyword>
<dbReference type="InterPro" id="IPR012094">
    <property type="entry name" value="tRNA_Ile_lys_synt"/>
</dbReference>
<evidence type="ECO:0000256" key="2">
    <source>
        <dbReference type="ARBA" id="ARBA00022598"/>
    </source>
</evidence>
<dbReference type="InterPro" id="IPR015262">
    <property type="entry name" value="tRNA_Ile_lys_synt_subst-bd"/>
</dbReference>
<dbReference type="PANTHER" id="PTHR43033:SF1">
    <property type="entry name" value="TRNA(ILE)-LYSIDINE SYNTHASE-RELATED"/>
    <property type="match status" value="1"/>
</dbReference>
<dbReference type="CDD" id="cd01992">
    <property type="entry name" value="TilS_N"/>
    <property type="match status" value="1"/>
</dbReference>
<protein>
    <recommendedName>
        <fullName evidence="7">tRNA(Ile)-lysidine synthase</fullName>
        <ecNumber evidence="7">6.3.4.19</ecNumber>
    </recommendedName>
    <alternativeName>
        <fullName evidence="7">tRNA(Ile)-2-lysyl-cytidine synthase</fullName>
    </alternativeName>
    <alternativeName>
        <fullName evidence="7">tRNA(Ile)-lysidine synthetase</fullName>
    </alternativeName>
</protein>
<dbReference type="NCBIfam" id="TIGR02432">
    <property type="entry name" value="lysidine_TilS_N"/>
    <property type="match status" value="1"/>
</dbReference>
<dbReference type="InterPro" id="IPR012795">
    <property type="entry name" value="tRNA_Ile_lys_synt_N"/>
</dbReference>
<feature type="domain" description="tRNA(Ile)-lysidine synthase substrate-binding" evidence="9">
    <location>
        <begin position="235"/>
        <end position="286"/>
    </location>
</feature>
<sequence>MTSKKPFWPRHSPNFLACRVAARAVVGEEPRTIAVGLSGGADSLALTAALIAEGHDVTALCIDHDLQEGSADQARRAADQARAWGAGAEVIRVDVGKQGSVEAEARTARYRAFAPWGEVAVAHTADDQAETLLLGALRGKISGMLERAEVEGARVVRPLLNVRRAQTEAACAELGVEVWHDPHNADTAFRRVALRRDILPRLADIVGGDPIPALAQAAHDAALDDASLLTPPTADCAELAALPEPKRRRALAAWLREQGVEVTREAIRGVDKLCTQWHGQGGVAVRGEKVGTRLEVLRVGGTLSLLPRSAKERSRARQS</sequence>
<keyword evidence="3 7" id="KW-0819">tRNA processing</keyword>
<dbReference type="Proteomes" id="UP000249264">
    <property type="component" value="Chromosome 1"/>
</dbReference>
<reference evidence="11 12" key="1">
    <citation type="submission" date="2018-06" db="EMBL/GenBank/DDBJ databases">
        <authorList>
            <consortium name="Pathogen Informatics"/>
            <person name="Doyle S."/>
        </authorList>
    </citation>
    <scope>NUCLEOTIDE SEQUENCE [LARGE SCALE GENOMIC DNA]</scope>
    <source>
        <strain evidence="11 12">NCTC10288</strain>
    </source>
</reference>